<dbReference type="PROSITE" id="PS50893">
    <property type="entry name" value="ABC_TRANSPORTER_2"/>
    <property type="match status" value="1"/>
</dbReference>
<evidence type="ECO:0000256" key="1">
    <source>
        <dbReference type="ARBA" id="ARBA00005417"/>
    </source>
</evidence>
<dbReference type="InterPro" id="IPR017871">
    <property type="entry name" value="ABC_transporter-like_CS"/>
</dbReference>
<dbReference type="PROSITE" id="PS00211">
    <property type="entry name" value="ABC_TRANSPORTER_1"/>
    <property type="match status" value="1"/>
</dbReference>
<dbReference type="InterPro" id="IPR045865">
    <property type="entry name" value="ACT-like_dom_sf"/>
</dbReference>
<dbReference type="Proteomes" id="UP000295325">
    <property type="component" value="Unassembled WGS sequence"/>
</dbReference>
<evidence type="ECO:0000259" key="9">
    <source>
        <dbReference type="PROSITE" id="PS50893"/>
    </source>
</evidence>
<dbReference type="PANTHER" id="PTHR43166:SF30">
    <property type="entry name" value="METHIONINE IMPORT ATP-BINDING PROTEIN METN"/>
    <property type="match status" value="1"/>
</dbReference>
<dbReference type="InterPro" id="IPR018449">
    <property type="entry name" value="NIL_domain"/>
</dbReference>
<dbReference type="OrthoDB" id="9804199at2"/>
<dbReference type="GO" id="GO:0005524">
    <property type="term" value="F:ATP binding"/>
    <property type="evidence" value="ECO:0007669"/>
    <property type="project" value="UniProtKB-KW"/>
</dbReference>
<dbReference type="SUPFAM" id="SSF52540">
    <property type="entry name" value="P-loop containing nucleoside triphosphate hydrolases"/>
    <property type="match status" value="1"/>
</dbReference>
<keyword evidence="6" id="KW-1278">Translocase</keyword>
<dbReference type="InterPro" id="IPR041701">
    <property type="entry name" value="MetN_ABC"/>
</dbReference>
<dbReference type="EMBL" id="SOAZ01000009">
    <property type="protein sequence ID" value="TDT61013.1"/>
    <property type="molecule type" value="Genomic_DNA"/>
</dbReference>
<dbReference type="Pfam" id="PF00005">
    <property type="entry name" value="ABC_tran"/>
    <property type="match status" value="1"/>
</dbReference>
<evidence type="ECO:0000313" key="10">
    <source>
        <dbReference type="EMBL" id="TDT61013.1"/>
    </source>
</evidence>
<keyword evidence="4" id="KW-0547">Nucleotide-binding</keyword>
<dbReference type="Gene3D" id="3.40.50.300">
    <property type="entry name" value="P-loop containing nucleotide triphosphate hydrolases"/>
    <property type="match status" value="1"/>
</dbReference>
<dbReference type="FunFam" id="3.40.50.300:FF:000056">
    <property type="entry name" value="Cell division ATP-binding protein FtsE"/>
    <property type="match status" value="1"/>
</dbReference>
<keyword evidence="5 10" id="KW-0067">ATP-binding</keyword>
<evidence type="ECO:0000256" key="6">
    <source>
        <dbReference type="ARBA" id="ARBA00022967"/>
    </source>
</evidence>
<dbReference type="PANTHER" id="PTHR43166">
    <property type="entry name" value="AMINO ACID IMPORT ATP-BINDING PROTEIN"/>
    <property type="match status" value="1"/>
</dbReference>
<dbReference type="SMART" id="SM00930">
    <property type="entry name" value="NIL"/>
    <property type="match status" value="1"/>
</dbReference>
<dbReference type="SMART" id="SM00382">
    <property type="entry name" value="AAA"/>
    <property type="match status" value="1"/>
</dbReference>
<organism evidence="10 11">
    <name type="scientific">Fonticella tunisiensis</name>
    <dbReference type="NCBI Taxonomy" id="1096341"/>
    <lineage>
        <taxon>Bacteria</taxon>
        <taxon>Bacillati</taxon>
        <taxon>Bacillota</taxon>
        <taxon>Clostridia</taxon>
        <taxon>Eubacteriales</taxon>
        <taxon>Clostridiaceae</taxon>
        <taxon>Fonticella</taxon>
    </lineage>
</organism>
<dbReference type="GO" id="GO:0016887">
    <property type="term" value="F:ATP hydrolysis activity"/>
    <property type="evidence" value="ECO:0007669"/>
    <property type="project" value="InterPro"/>
</dbReference>
<dbReference type="InterPro" id="IPR003439">
    <property type="entry name" value="ABC_transporter-like_ATP-bd"/>
</dbReference>
<evidence type="ECO:0000256" key="5">
    <source>
        <dbReference type="ARBA" id="ARBA00022840"/>
    </source>
</evidence>
<keyword evidence="2" id="KW-0813">Transport</keyword>
<dbReference type="Gene3D" id="3.30.70.260">
    <property type="match status" value="1"/>
</dbReference>
<dbReference type="CDD" id="cd03258">
    <property type="entry name" value="ABC_MetN_methionine_transporter"/>
    <property type="match status" value="1"/>
</dbReference>
<protein>
    <submittedName>
        <fullName evidence="10">D-methionine transport system ATP-binding protein</fullName>
    </submittedName>
</protein>
<evidence type="ECO:0000256" key="8">
    <source>
        <dbReference type="ARBA" id="ARBA00023136"/>
    </source>
</evidence>
<evidence type="ECO:0000256" key="4">
    <source>
        <dbReference type="ARBA" id="ARBA00022741"/>
    </source>
</evidence>
<evidence type="ECO:0000313" key="11">
    <source>
        <dbReference type="Proteomes" id="UP000295325"/>
    </source>
</evidence>
<keyword evidence="11" id="KW-1185">Reference proteome</keyword>
<comment type="caution">
    <text evidence="10">The sequence shown here is derived from an EMBL/GenBank/DDBJ whole genome shotgun (WGS) entry which is preliminary data.</text>
</comment>
<dbReference type="SUPFAM" id="SSF55021">
    <property type="entry name" value="ACT-like"/>
    <property type="match status" value="1"/>
</dbReference>
<keyword evidence="7" id="KW-0029">Amino-acid transport</keyword>
<comment type="similarity">
    <text evidence="1">Belongs to the ABC transporter superfamily.</text>
</comment>
<name>A0A4R7KQY6_9CLOT</name>
<dbReference type="RefSeq" id="WP_133627982.1">
    <property type="nucleotide sequence ID" value="NZ_SOAZ01000009.1"/>
</dbReference>
<dbReference type="GO" id="GO:0005886">
    <property type="term" value="C:plasma membrane"/>
    <property type="evidence" value="ECO:0007669"/>
    <property type="project" value="UniProtKB-ARBA"/>
</dbReference>
<evidence type="ECO:0000256" key="2">
    <source>
        <dbReference type="ARBA" id="ARBA00022448"/>
    </source>
</evidence>
<gene>
    <name evidence="10" type="ORF">EDD71_10917</name>
</gene>
<accession>A0A4R7KQY6</accession>
<dbReference type="Pfam" id="PF09383">
    <property type="entry name" value="NIL"/>
    <property type="match status" value="1"/>
</dbReference>
<dbReference type="AlphaFoldDB" id="A0A4R7KQY6"/>
<dbReference type="InterPro" id="IPR003593">
    <property type="entry name" value="AAA+_ATPase"/>
</dbReference>
<evidence type="ECO:0000256" key="7">
    <source>
        <dbReference type="ARBA" id="ARBA00022970"/>
    </source>
</evidence>
<feature type="domain" description="ABC transporter" evidence="9">
    <location>
        <begin position="2"/>
        <end position="241"/>
    </location>
</feature>
<keyword evidence="3" id="KW-1003">Cell membrane</keyword>
<sequence>MILLQDVKKSYFSKNNTVHALKKVNLHIRRGEIFGIIGYSGAGKSTLIRCINLLERPTSGKVFVNGIELTSLSEKELRKSREKIGMIFQHFNLMNSRNVFKNVAYPLRGKGLSKDEIRDRVFSLLELVGLKDKAYSYPSQLSGGQKQRVAIARALANDPEVLLCDEATSALDPQTTQSILRLLKDINEKLNLTIVLISHQMEVVKEICNRIAVMENGEIVEEGNIVDIFSNPKANITREFIASAMHYDKIYEILDRDPFIRDLSKDDVVAKISFVGQNTGQAFISKISIEYRIHASILFGNVESIQGVPVGNLIVHFTGENEKIQRAIKYLEDSGIKVEVIKSDGVIEFSDAKRNRAIS</sequence>
<reference evidence="10 11" key="1">
    <citation type="submission" date="2019-03" db="EMBL/GenBank/DDBJ databases">
        <title>Genomic Encyclopedia of Type Strains, Phase IV (KMG-IV): sequencing the most valuable type-strain genomes for metagenomic binning, comparative biology and taxonomic classification.</title>
        <authorList>
            <person name="Goeker M."/>
        </authorList>
    </citation>
    <scope>NUCLEOTIDE SEQUENCE [LARGE SCALE GENOMIC DNA]</scope>
    <source>
        <strain evidence="10 11">DSM 24455</strain>
    </source>
</reference>
<dbReference type="GO" id="GO:0006865">
    <property type="term" value="P:amino acid transport"/>
    <property type="evidence" value="ECO:0007669"/>
    <property type="project" value="UniProtKB-KW"/>
</dbReference>
<dbReference type="InterPro" id="IPR027417">
    <property type="entry name" value="P-loop_NTPase"/>
</dbReference>
<proteinExistence type="inferred from homology"/>
<dbReference type="InterPro" id="IPR050086">
    <property type="entry name" value="MetN_ABC_transporter-like"/>
</dbReference>
<keyword evidence="8" id="KW-0472">Membrane</keyword>
<evidence type="ECO:0000256" key="3">
    <source>
        <dbReference type="ARBA" id="ARBA00022475"/>
    </source>
</evidence>